<feature type="compositionally biased region" description="Polar residues" evidence="12">
    <location>
        <begin position="520"/>
        <end position="533"/>
    </location>
</feature>
<organism evidence="15">
    <name type="scientific">Tanacetum cinerariifolium</name>
    <name type="common">Dalmatian daisy</name>
    <name type="synonym">Chrysanthemum cinerariifolium</name>
    <dbReference type="NCBI Taxonomy" id="118510"/>
    <lineage>
        <taxon>Eukaryota</taxon>
        <taxon>Viridiplantae</taxon>
        <taxon>Streptophyta</taxon>
        <taxon>Embryophyta</taxon>
        <taxon>Tracheophyta</taxon>
        <taxon>Spermatophyta</taxon>
        <taxon>Magnoliopsida</taxon>
        <taxon>eudicotyledons</taxon>
        <taxon>Gunneridae</taxon>
        <taxon>Pentapetalae</taxon>
        <taxon>asterids</taxon>
        <taxon>campanulids</taxon>
        <taxon>Asterales</taxon>
        <taxon>Asteraceae</taxon>
        <taxon>Asteroideae</taxon>
        <taxon>Anthemideae</taxon>
        <taxon>Anthemidinae</taxon>
        <taxon>Tanacetum</taxon>
    </lineage>
</organism>
<evidence type="ECO:0000256" key="5">
    <source>
        <dbReference type="ARBA" id="ARBA00022842"/>
    </source>
</evidence>
<dbReference type="GO" id="GO:0003964">
    <property type="term" value="F:RNA-directed DNA polymerase activity"/>
    <property type="evidence" value="ECO:0007669"/>
    <property type="project" value="UniProtKB-KW"/>
</dbReference>
<dbReference type="InterPro" id="IPR036397">
    <property type="entry name" value="RNaseH_sf"/>
</dbReference>
<dbReference type="GO" id="GO:0016787">
    <property type="term" value="F:hydrolase activity"/>
    <property type="evidence" value="ECO:0007669"/>
    <property type="project" value="UniProtKB-KW"/>
</dbReference>
<dbReference type="InterPro" id="IPR013103">
    <property type="entry name" value="RVT_2"/>
</dbReference>
<keyword evidence="6" id="KW-0229">DNA integration</keyword>
<feature type="compositionally biased region" description="Basic residues" evidence="12">
    <location>
        <begin position="1156"/>
        <end position="1176"/>
    </location>
</feature>
<evidence type="ECO:0000259" key="13">
    <source>
        <dbReference type="Pfam" id="PF07727"/>
    </source>
</evidence>
<evidence type="ECO:0000256" key="3">
    <source>
        <dbReference type="ARBA" id="ARBA00022759"/>
    </source>
</evidence>
<dbReference type="PANTHER" id="PTHR42648">
    <property type="entry name" value="TRANSPOSASE, PUTATIVE-RELATED"/>
    <property type="match status" value="1"/>
</dbReference>
<feature type="domain" description="Reverse transcriptase Ty1/copia-type" evidence="13">
    <location>
        <begin position="979"/>
        <end position="1061"/>
    </location>
</feature>
<dbReference type="GO" id="GO:0003887">
    <property type="term" value="F:DNA-directed DNA polymerase activity"/>
    <property type="evidence" value="ECO:0007669"/>
    <property type="project" value="UniProtKB-KW"/>
</dbReference>
<comment type="caution">
    <text evidence="15">The sequence shown here is derived from an EMBL/GenBank/DDBJ whole genome shotgun (WGS) entry which is preliminary data.</text>
</comment>
<dbReference type="InterPro" id="IPR025724">
    <property type="entry name" value="GAG-pre-integrase_dom"/>
</dbReference>
<dbReference type="Gene3D" id="3.30.420.10">
    <property type="entry name" value="Ribonuclease H-like superfamily/Ribonuclease H"/>
    <property type="match status" value="1"/>
</dbReference>
<evidence type="ECO:0000256" key="6">
    <source>
        <dbReference type="ARBA" id="ARBA00022908"/>
    </source>
</evidence>
<protein>
    <submittedName>
        <fullName evidence="15">Retrovirus-related Pol polyprotein from transposon TNT 1-94</fullName>
    </submittedName>
</protein>
<evidence type="ECO:0000313" key="15">
    <source>
        <dbReference type="EMBL" id="GEU90672.1"/>
    </source>
</evidence>
<keyword evidence="11" id="KW-0175">Coiled coil</keyword>
<dbReference type="GO" id="GO:0003676">
    <property type="term" value="F:nucleic acid binding"/>
    <property type="evidence" value="ECO:0007669"/>
    <property type="project" value="InterPro"/>
</dbReference>
<accession>A0A6L2P079</accession>
<keyword evidence="9" id="KW-0233">DNA recombination</keyword>
<keyword evidence="2" id="KW-0479">Metal-binding</keyword>
<feature type="coiled-coil region" evidence="11">
    <location>
        <begin position="2242"/>
        <end position="2269"/>
    </location>
</feature>
<proteinExistence type="predicted"/>
<feature type="region of interest" description="Disordered" evidence="12">
    <location>
        <begin position="1502"/>
        <end position="1533"/>
    </location>
</feature>
<feature type="region of interest" description="Disordered" evidence="12">
    <location>
        <begin position="2203"/>
        <end position="2225"/>
    </location>
</feature>
<dbReference type="GO" id="GO:0015074">
    <property type="term" value="P:DNA integration"/>
    <property type="evidence" value="ECO:0007669"/>
    <property type="project" value="UniProtKB-KW"/>
</dbReference>
<dbReference type="GO" id="GO:0046872">
    <property type="term" value="F:metal ion binding"/>
    <property type="evidence" value="ECO:0007669"/>
    <property type="project" value="UniProtKB-KW"/>
</dbReference>
<keyword evidence="1" id="KW-0540">Nuclease</keyword>
<dbReference type="Pfam" id="PF07727">
    <property type="entry name" value="RVT_2"/>
    <property type="match status" value="1"/>
</dbReference>
<evidence type="ECO:0000256" key="8">
    <source>
        <dbReference type="ARBA" id="ARBA00022932"/>
    </source>
</evidence>
<sequence length="2480" mass="283488">MKDHFRWEHLRKHFAFHLGPERPRVYSDLSPEDKERYNADIQAINILLQGLPKDIYTLINHYTDAKDIWDKVKMLLKGSELTKEDRESQLGQVNNARGSDVVGNLGAQNRVGNVNPGQARQIKCYNCNGGQCNAVDEDVDELSIQDLAFNVDNVFQADECDAFDFDVHDHDNYQDAIYELNEVHAMHNNVQPNYVVDLDADYSSNSNMIPYDQYVKDNAEPDRITPTGLTEGERGLEHTKECYLTEVILFFKTLKENFEGIQKALTKEIKEMKEIFKELEAEVAQNAMNRKINEIKRKNLLIANDNLIANCLSKEVFYIAINSELTVSRFTKMHDAHTVVQARCLELKAELSKLNAKIQHDDHSELVQINEKIKCVTMDYVKPKVLAPGIYAIDVEPLPLCCRNNREVHLDYLKHLKESVETFYKIVEEARVERPLDRSLASACLYTKHSQEVLEYVVGTCLKDFNKRDKTQATTPFNRKTQVTFMDQCETSNNNTQKHVEQLNIQETNVLVIPSTGVNSCTDASRSKPMSNTKKNRISPAKSVNKKKVEEHPRTNKSSLKKENRVDSSISSKRDYVIGDSMISRIYYVEGLGHNIFSVGQFCDSNLEVTFRLHLCYGRDTDGVELIKGSCGSNLYTISVEDMLKFSHICLLFKAFKNKSWLWHRRLNHLNFGTMNDLARKYLVRGFPRLKFKKDHLCSAALMERNTFLVIIDDYLRFTWVKFLRSNDETPEFVIKFLTQIQVGLNKIVRFIRTNNGIEFVNQNMTDFYEKAESVATACYTQNRSLIHTRHNKTQYELVHDKKPDLTFLRVFGALCYPTNDSEDLGKLQPTADIGIFIIYAPSRKDYRIYKKNLKNHGNYSPPYVLPTDKELEILFQPMFDEYLEPPCVERPVYPELQPPISHQGVAAGSTIIGDSLFAHADNDPFVNVFALELVLWHHRPGMQARLVATGYRQEEGIDFEESFAVVARIEAIRIFVAMPQPEGLVNPDHLTHVYRLKKALYGLKQAPQAWCDTLSWFLLDNKFSKGAVDPTLFTWKTGKHILLFQIYVDDIIFASIDPKAYKMDDKNILAPAPIRSDDQILPFAAWAKTGAYSFRLDETHFVLDYNLSREALEITPIDQAYQFVSPVLGDAIMDFVNELGYIKARPLAEKERMKKPATAKQLKLKPAKEKSRKPANQHLHQNPRQTPTTEEALTGPSAQPQDNASANIVCESPSPVDAEIGTDVDMTYSGGQSGSDPGKTPESRPPLEQEFIDEVQAGLDPEEHRAALVGPNPEPTHDDFMSNVYPNNLDVAYTIGDQFLNDKSTKDDPGKLNVEAKVVSMVTVPIYQASSSAPPLSTPVIDLSLPKLVSPTTYVPIFTATTATTTTTLPLPPPPQQQSTTDSELAACVTALKKKFANFEQKSQTLNNTTQNLRSMVFTLVLRDLPHKINQTINEVVKEKVHIAFQALLRDHFKELAEADMKEILHQRMFKSGSYKSLPEHIALYEALEASMERTNRDEFFAENDKSSKRCRDDQDPPPLPPDSDPNFTQNDFQTNELSYKNEPHFRNPDSSFAFRANDENVDENNDSDDVVDENPQTMYHKWNKFMSFKPDIPDTPVYKSKPMTSKMKKRKDSNTYQNRGKRSFRDAIHGHWCFDSYVPQLSTPFGYNRCGAFKGFIQGNKSCSYGHGWKQSNCANCFWHPAIALAIQNEFLLAFHDPDAYQKLCEADPQRWSRTHCPLVRYNYMTSNNVESVNAYSVLQRKIPVLKLAETYHEMVKEWYYKRRQLAASMAHEITNRDGFEVTDITMRARRFLKNIGRKFSMNGNETIGSYKTNVECFNCHKRGHFSNQAKEGPNFALMAYSSTSSNSEVFTDLNYSSSCMENVKILKDQNEQLLKDLSISKINDITYKTGLESVEARLLVYKKNESVYKDDTKLLKHEIYLKDIAITEVRRKLELAQKQKDEIQLTVENFENSFKSLSKLLDSQIADKCKAGLGYNAVPPPYTGNFLPPKLDLSGLQEFENEPIVSETTIKKYVVETSEAKASADKPNVVKKDNGAPIIEDWISDSEDEDESKAKIKKKTVKPSFAKIEFVKSKEQVKTPRKTTVKQVKNINREAQLHAKVDGKTVSSLEHPSGEIFSLEMNEELIVYPMSKLEEMSNHTRIYVAPCHTKKIFGKMKRVGKDFSGRVTHLFPTMMVQAQEEMGEGTDVSTDPQHTHLILLSSTSQPSRKQKSRKTKRKDTKVVVPGATKPWGIPLLIQEDELKRIMTAQQTKIDGLERRVKKLEKKQRSRTYKLKILYKVGLTVRVISSSDDEGLGEEDASKHGRIIDDLDADEDITLVNDQECLMLIRIYKVSAAAITVTIDDITLAKALEDLKTSKPKIRGIIIRDHEKPKRMQAEEQQELNEDEKAKLFMELLEKRRKFFAAKRTKEKRNRPPTKAQQKILMCTYLKNMDGWKPKALKNKSFAKIQELFNKAMKRINRFVDFRTELVEESSKKA</sequence>
<feature type="compositionally biased region" description="Basic residues" evidence="12">
    <location>
        <begin position="2211"/>
        <end position="2222"/>
    </location>
</feature>
<feature type="compositionally biased region" description="Polar residues" evidence="12">
    <location>
        <begin position="1179"/>
        <end position="1207"/>
    </location>
</feature>
<feature type="region of interest" description="Disordered" evidence="12">
    <location>
        <begin position="520"/>
        <end position="566"/>
    </location>
</feature>
<feature type="compositionally biased region" description="Basic and acidic residues" evidence="12">
    <location>
        <begin position="1502"/>
        <end position="1516"/>
    </location>
</feature>
<dbReference type="InterPro" id="IPR012337">
    <property type="entry name" value="RNaseH-like_sf"/>
</dbReference>
<evidence type="ECO:0000256" key="7">
    <source>
        <dbReference type="ARBA" id="ARBA00022918"/>
    </source>
</evidence>
<dbReference type="Pfam" id="PF13976">
    <property type="entry name" value="gag_pre-integrs"/>
    <property type="match status" value="1"/>
</dbReference>
<evidence type="ECO:0000256" key="2">
    <source>
        <dbReference type="ARBA" id="ARBA00022723"/>
    </source>
</evidence>
<keyword evidence="8" id="KW-0808">Transferase</keyword>
<evidence type="ECO:0000256" key="10">
    <source>
        <dbReference type="ARBA" id="ARBA00023268"/>
    </source>
</evidence>
<dbReference type="EMBL" id="BKCJ010010235">
    <property type="protein sequence ID" value="GEU90672.1"/>
    <property type="molecule type" value="Genomic_DNA"/>
</dbReference>
<evidence type="ECO:0000256" key="4">
    <source>
        <dbReference type="ARBA" id="ARBA00022801"/>
    </source>
</evidence>
<dbReference type="GO" id="GO:0006310">
    <property type="term" value="P:DNA recombination"/>
    <property type="evidence" value="ECO:0007669"/>
    <property type="project" value="UniProtKB-KW"/>
</dbReference>
<feature type="region of interest" description="Disordered" evidence="12">
    <location>
        <begin position="1598"/>
        <end position="1620"/>
    </location>
</feature>
<keyword evidence="3" id="KW-0255">Endonuclease</keyword>
<evidence type="ECO:0000259" key="14">
    <source>
        <dbReference type="Pfam" id="PF13976"/>
    </source>
</evidence>
<keyword evidence="5" id="KW-0460">Magnesium</keyword>
<gene>
    <name evidence="15" type="ORF">Tci_062650</name>
</gene>
<feature type="coiled-coil region" evidence="11">
    <location>
        <begin position="1929"/>
        <end position="1956"/>
    </location>
</feature>
<dbReference type="InterPro" id="IPR039537">
    <property type="entry name" value="Retrotran_Ty1/copia-like"/>
</dbReference>
<feature type="coiled-coil region" evidence="11">
    <location>
        <begin position="262"/>
        <end position="289"/>
    </location>
</feature>
<keyword evidence="7" id="KW-0695">RNA-directed DNA polymerase</keyword>
<keyword evidence="8" id="KW-0548">Nucleotidyltransferase</keyword>
<feature type="domain" description="GAG-pre-integrase" evidence="14">
    <location>
        <begin position="634"/>
        <end position="700"/>
    </location>
</feature>
<feature type="compositionally biased region" description="Basic and acidic residues" evidence="12">
    <location>
        <begin position="547"/>
        <end position="566"/>
    </location>
</feature>
<keyword evidence="4" id="KW-0378">Hydrolase</keyword>
<dbReference type="SUPFAM" id="SSF53098">
    <property type="entry name" value="Ribonuclease H-like"/>
    <property type="match status" value="1"/>
</dbReference>
<evidence type="ECO:0000256" key="1">
    <source>
        <dbReference type="ARBA" id="ARBA00022722"/>
    </source>
</evidence>
<name>A0A6L2P079_TANCI</name>
<dbReference type="PANTHER" id="PTHR42648:SF11">
    <property type="entry name" value="TRANSPOSON TY4-P GAG-POL POLYPROTEIN"/>
    <property type="match status" value="1"/>
</dbReference>
<evidence type="ECO:0000256" key="9">
    <source>
        <dbReference type="ARBA" id="ARBA00023172"/>
    </source>
</evidence>
<evidence type="ECO:0000256" key="12">
    <source>
        <dbReference type="SAM" id="MobiDB-lite"/>
    </source>
</evidence>
<dbReference type="GO" id="GO:0004519">
    <property type="term" value="F:endonuclease activity"/>
    <property type="evidence" value="ECO:0007669"/>
    <property type="project" value="UniProtKB-KW"/>
</dbReference>
<keyword evidence="8" id="KW-0239">DNA-directed DNA polymerase</keyword>
<reference evidence="15" key="1">
    <citation type="journal article" date="2019" name="Sci. Rep.">
        <title>Draft genome of Tanacetum cinerariifolium, the natural source of mosquito coil.</title>
        <authorList>
            <person name="Yamashiro T."/>
            <person name="Shiraishi A."/>
            <person name="Satake H."/>
            <person name="Nakayama K."/>
        </authorList>
    </citation>
    <scope>NUCLEOTIDE SEQUENCE</scope>
</reference>
<feature type="region of interest" description="Disordered" evidence="12">
    <location>
        <begin position="1151"/>
        <end position="1246"/>
    </location>
</feature>
<keyword evidence="10" id="KW-0511">Multifunctional enzyme</keyword>
<evidence type="ECO:0000256" key="11">
    <source>
        <dbReference type="SAM" id="Coils"/>
    </source>
</evidence>